<keyword evidence="8" id="KW-1185">Reference proteome</keyword>
<dbReference type="KEGG" id="lgi:LOTGIDRAFT_152917"/>
<dbReference type="SMART" id="SM00184">
    <property type="entry name" value="RING"/>
    <property type="match status" value="1"/>
</dbReference>
<evidence type="ECO:0000256" key="2">
    <source>
        <dbReference type="ARBA" id="ARBA00022771"/>
    </source>
</evidence>
<dbReference type="OMA" id="TRKFLPC"/>
<dbReference type="AlphaFoldDB" id="V4C7W5"/>
<organism evidence="7 8">
    <name type="scientific">Lottia gigantea</name>
    <name type="common">Giant owl limpet</name>
    <dbReference type="NCBI Taxonomy" id="225164"/>
    <lineage>
        <taxon>Eukaryota</taxon>
        <taxon>Metazoa</taxon>
        <taxon>Spiralia</taxon>
        <taxon>Lophotrochozoa</taxon>
        <taxon>Mollusca</taxon>
        <taxon>Gastropoda</taxon>
        <taxon>Patellogastropoda</taxon>
        <taxon>Lottioidea</taxon>
        <taxon>Lottiidae</taxon>
        <taxon>Lottia</taxon>
    </lineage>
</organism>
<dbReference type="Proteomes" id="UP000030746">
    <property type="component" value="Unassembled WGS sequence"/>
</dbReference>
<dbReference type="OrthoDB" id="8062037at2759"/>
<dbReference type="Gene3D" id="3.30.40.10">
    <property type="entry name" value="Zinc/RING finger domain, C3HC4 (zinc finger)"/>
    <property type="match status" value="1"/>
</dbReference>
<dbReference type="GO" id="GO:0008270">
    <property type="term" value="F:zinc ion binding"/>
    <property type="evidence" value="ECO:0007669"/>
    <property type="project" value="UniProtKB-KW"/>
</dbReference>
<dbReference type="Pfam" id="PF13639">
    <property type="entry name" value="zf-RING_2"/>
    <property type="match status" value="1"/>
</dbReference>
<dbReference type="PANTHER" id="PTHR45931">
    <property type="entry name" value="SI:CH211-59O9.10"/>
    <property type="match status" value="1"/>
</dbReference>
<gene>
    <name evidence="7" type="ORF">LOTGIDRAFT_152917</name>
</gene>
<evidence type="ECO:0000313" key="7">
    <source>
        <dbReference type="EMBL" id="ESO97814.1"/>
    </source>
</evidence>
<evidence type="ECO:0000256" key="3">
    <source>
        <dbReference type="ARBA" id="ARBA00022833"/>
    </source>
</evidence>
<evidence type="ECO:0000256" key="1">
    <source>
        <dbReference type="ARBA" id="ARBA00022723"/>
    </source>
</evidence>
<dbReference type="EMBL" id="KB201304">
    <property type="protein sequence ID" value="ESO97814.1"/>
    <property type="molecule type" value="Genomic_DNA"/>
</dbReference>
<reference evidence="7 8" key="1">
    <citation type="journal article" date="2013" name="Nature">
        <title>Insights into bilaterian evolution from three spiralian genomes.</title>
        <authorList>
            <person name="Simakov O."/>
            <person name="Marletaz F."/>
            <person name="Cho S.J."/>
            <person name="Edsinger-Gonzales E."/>
            <person name="Havlak P."/>
            <person name="Hellsten U."/>
            <person name="Kuo D.H."/>
            <person name="Larsson T."/>
            <person name="Lv J."/>
            <person name="Arendt D."/>
            <person name="Savage R."/>
            <person name="Osoegawa K."/>
            <person name="de Jong P."/>
            <person name="Grimwood J."/>
            <person name="Chapman J.A."/>
            <person name="Shapiro H."/>
            <person name="Aerts A."/>
            <person name="Otillar R.P."/>
            <person name="Terry A.Y."/>
            <person name="Boore J.L."/>
            <person name="Grigoriev I.V."/>
            <person name="Lindberg D.R."/>
            <person name="Seaver E.C."/>
            <person name="Weisblat D.A."/>
            <person name="Putnam N.H."/>
            <person name="Rokhsar D.S."/>
        </authorList>
    </citation>
    <scope>NUCLEOTIDE SEQUENCE [LARGE SCALE GENOMIC DNA]</scope>
</reference>
<dbReference type="InterPro" id="IPR051834">
    <property type="entry name" value="RING_finger_E3_ligase"/>
</dbReference>
<dbReference type="PANTHER" id="PTHR45931:SF3">
    <property type="entry name" value="RING ZINC FINGER-CONTAINING PROTEIN"/>
    <property type="match status" value="1"/>
</dbReference>
<dbReference type="GO" id="GO:0005634">
    <property type="term" value="C:nucleus"/>
    <property type="evidence" value="ECO:0007669"/>
    <property type="project" value="TreeGrafter"/>
</dbReference>
<proteinExistence type="predicted"/>
<dbReference type="RefSeq" id="XP_009051659.1">
    <property type="nucleotide sequence ID" value="XM_009053411.1"/>
</dbReference>
<keyword evidence="3" id="KW-0862">Zinc</keyword>
<dbReference type="SUPFAM" id="SSF57850">
    <property type="entry name" value="RING/U-box"/>
    <property type="match status" value="1"/>
</dbReference>
<evidence type="ECO:0000259" key="6">
    <source>
        <dbReference type="PROSITE" id="PS50089"/>
    </source>
</evidence>
<name>V4C7W5_LOTGI</name>
<dbReference type="PROSITE" id="PS50089">
    <property type="entry name" value="ZF_RING_2"/>
    <property type="match status" value="1"/>
</dbReference>
<feature type="compositionally biased region" description="Polar residues" evidence="5">
    <location>
        <begin position="242"/>
        <end position="260"/>
    </location>
</feature>
<evidence type="ECO:0000256" key="4">
    <source>
        <dbReference type="PROSITE-ProRule" id="PRU00175"/>
    </source>
</evidence>
<dbReference type="InterPro" id="IPR013083">
    <property type="entry name" value="Znf_RING/FYVE/PHD"/>
</dbReference>
<protein>
    <recommendedName>
        <fullName evidence="6">RING-type domain-containing protein</fullName>
    </recommendedName>
</protein>
<dbReference type="InterPro" id="IPR001841">
    <property type="entry name" value="Znf_RING"/>
</dbReference>
<evidence type="ECO:0000256" key="5">
    <source>
        <dbReference type="SAM" id="MobiDB-lite"/>
    </source>
</evidence>
<dbReference type="HOGENOM" id="CLU_693161_0_0_1"/>
<feature type="domain" description="RING-type" evidence="6">
    <location>
        <begin position="351"/>
        <end position="392"/>
    </location>
</feature>
<feature type="region of interest" description="Disordered" evidence="5">
    <location>
        <begin position="242"/>
        <end position="274"/>
    </location>
</feature>
<sequence length="398" mass="45982">MEVLTPNSKYETMVSYEENFYNEEELEMEFMTIQENAIMIFQFEANINAKVEDSQETKDEGDVNIPETEIKEESCEDSELFESETEKSFTVLAPKKQREAAQKKLKKSKKSKKKTTHKVKKWTSVDNSYIGINLTLFPRPTKSTEFEGDIDNILSDINKELNNFEKLSAKFQPMLELESDNRKMKYIRKDRHRKIQKAYKQIKTKYGRSLRNNKGHKKLFINHRVKARIQLDVERIYLHLPSNSKHPATESNSNTDTKAQSQKHNRHWQDQNRPAPVQNLAYALDTGNNPTNFEENTLSLLINLQHRELTPEDYELLSILDQSVAPKTVSQTIIDGFKTAEVTESLAGLTCSVCLELYTIGQTVKYLPCGHDFHSQCIEMWLSNSSMNCPLDGLPVDN</sequence>
<evidence type="ECO:0000313" key="8">
    <source>
        <dbReference type="Proteomes" id="UP000030746"/>
    </source>
</evidence>
<accession>V4C7W5</accession>
<dbReference type="GeneID" id="20235813"/>
<keyword evidence="1" id="KW-0479">Metal-binding</keyword>
<dbReference type="STRING" id="225164.V4C7W5"/>
<dbReference type="GO" id="GO:0061630">
    <property type="term" value="F:ubiquitin protein ligase activity"/>
    <property type="evidence" value="ECO:0007669"/>
    <property type="project" value="TreeGrafter"/>
</dbReference>
<dbReference type="GO" id="GO:0006511">
    <property type="term" value="P:ubiquitin-dependent protein catabolic process"/>
    <property type="evidence" value="ECO:0007669"/>
    <property type="project" value="TreeGrafter"/>
</dbReference>
<dbReference type="CTD" id="20235813"/>
<keyword evidence="2 4" id="KW-0863">Zinc-finger</keyword>